<evidence type="ECO:0000256" key="1">
    <source>
        <dbReference type="SAM" id="MobiDB-lite"/>
    </source>
</evidence>
<evidence type="ECO:0000313" key="3">
    <source>
        <dbReference type="Proteomes" id="UP000299102"/>
    </source>
</evidence>
<dbReference type="Gene3D" id="3.30.420.10">
    <property type="entry name" value="Ribonuclease H-like superfamily/Ribonuclease H"/>
    <property type="match status" value="1"/>
</dbReference>
<gene>
    <name evidence="2" type="ORF">EVAR_17369_1</name>
</gene>
<dbReference type="EMBL" id="BGZK01000558">
    <property type="protein sequence ID" value="GBP50108.1"/>
    <property type="molecule type" value="Genomic_DNA"/>
</dbReference>
<proteinExistence type="predicted"/>
<comment type="caution">
    <text evidence="2">The sequence shown here is derived from an EMBL/GenBank/DDBJ whole genome shotgun (WGS) entry which is preliminary data.</text>
</comment>
<accession>A0A4C1WFH6</accession>
<sequence length="163" mass="18539">MVGGHRVVDEEWVTETLTHWTKGNSENSYFTQTTYYLGTLRLEILAHLSYSPDFPSYCFHSFRKIKERLQRKCFTDAEEAATPYVKAVEALNASGQRVSLNLLLRDTRGPSLYVAPTARSSSKENSTNTRSVSPERDAVDIPEPCHRQRIPRVHKALPGRTNL</sequence>
<feature type="region of interest" description="Disordered" evidence="1">
    <location>
        <begin position="114"/>
        <end position="139"/>
    </location>
</feature>
<dbReference type="InterPro" id="IPR036397">
    <property type="entry name" value="RNaseH_sf"/>
</dbReference>
<evidence type="ECO:0000313" key="2">
    <source>
        <dbReference type="EMBL" id="GBP50108.1"/>
    </source>
</evidence>
<protein>
    <submittedName>
        <fullName evidence="2">Uncharacterized protein</fullName>
    </submittedName>
</protein>
<dbReference type="OrthoDB" id="10017160at2759"/>
<feature type="compositionally biased region" description="Polar residues" evidence="1">
    <location>
        <begin position="118"/>
        <end position="132"/>
    </location>
</feature>
<organism evidence="2 3">
    <name type="scientific">Eumeta variegata</name>
    <name type="common">Bagworm moth</name>
    <name type="synonym">Eumeta japonica</name>
    <dbReference type="NCBI Taxonomy" id="151549"/>
    <lineage>
        <taxon>Eukaryota</taxon>
        <taxon>Metazoa</taxon>
        <taxon>Ecdysozoa</taxon>
        <taxon>Arthropoda</taxon>
        <taxon>Hexapoda</taxon>
        <taxon>Insecta</taxon>
        <taxon>Pterygota</taxon>
        <taxon>Neoptera</taxon>
        <taxon>Endopterygota</taxon>
        <taxon>Lepidoptera</taxon>
        <taxon>Glossata</taxon>
        <taxon>Ditrysia</taxon>
        <taxon>Tineoidea</taxon>
        <taxon>Psychidae</taxon>
        <taxon>Oiketicinae</taxon>
        <taxon>Eumeta</taxon>
    </lineage>
</organism>
<dbReference type="GO" id="GO:0003676">
    <property type="term" value="F:nucleic acid binding"/>
    <property type="evidence" value="ECO:0007669"/>
    <property type="project" value="InterPro"/>
</dbReference>
<name>A0A4C1WFH6_EUMVA</name>
<reference evidence="2 3" key="1">
    <citation type="journal article" date="2019" name="Commun. Biol.">
        <title>The bagworm genome reveals a unique fibroin gene that provides high tensile strength.</title>
        <authorList>
            <person name="Kono N."/>
            <person name="Nakamura H."/>
            <person name="Ohtoshi R."/>
            <person name="Tomita M."/>
            <person name="Numata K."/>
            <person name="Arakawa K."/>
        </authorList>
    </citation>
    <scope>NUCLEOTIDE SEQUENCE [LARGE SCALE GENOMIC DNA]</scope>
</reference>
<dbReference type="AlphaFoldDB" id="A0A4C1WFH6"/>
<keyword evidence="3" id="KW-1185">Reference proteome</keyword>
<dbReference type="Proteomes" id="UP000299102">
    <property type="component" value="Unassembled WGS sequence"/>
</dbReference>